<protein>
    <submittedName>
        <fullName evidence="1">Uncharacterized protein</fullName>
    </submittedName>
</protein>
<accession>A0AA38W1G7</accession>
<organism evidence="1 2">
    <name type="scientific">Centaurea solstitialis</name>
    <name type="common">yellow star-thistle</name>
    <dbReference type="NCBI Taxonomy" id="347529"/>
    <lineage>
        <taxon>Eukaryota</taxon>
        <taxon>Viridiplantae</taxon>
        <taxon>Streptophyta</taxon>
        <taxon>Embryophyta</taxon>
        <taxon>Tracheophyta</taxon>
        <taxon>Spermatophyta</taxon>
        <taxon>Magnoliopsida</taxon>
        <taxon>eudicotyledons</taxon>
        <taxon>Gunneridae</taxon>
        <taxon>Pentapetalae</taxon>
        <taxon>asterids</taxon>
        <taxon>campanulids</taxon>
        <taxon>Asterales</taxon>
        <taxon>Asteraceae</taxon>
        <taxon>Carduoideae</taxon>
        <taxon>Cardueae</taxon>
        <taxon>Centaureinae</taxon>
        <taxon>Centaurea</taxon>
    </lineage>
</organism>
<evidence type="ECO:0000313" key="1">
    <source>
        <dbReference type="EMBL" id="KAJ9542852.1"/>
    </source>
</evidence>
<comment type="caution">
    <text evidence="1">The sequence shown here is derived from an EMBL/GenBank/DDBJ whole genome shotgun (WGS) entry which is preliminary data.</text>
</comment>
<evidence type="ECO:0000313" key="2">
    <source>
        <dbReference type="Proteomes" id="UP001172457"/>
    </source>
</evidence>
<dbReference type="EMBL" id="JARYMX010000007">
    <property type="protein sequence ID" value="KAJ9542852.1"/>
    <property type="molecule type" value="Genomic_DNA"/>
</dbReference>
<name>A0AA38W1G7_9ASTR</name>
<dbReference type="Proteomes" id="UP001172457">
    <property type="component" value="Chromosome 7"/>
</dbReference>
<dbReference type="AlphaFoldDB" id="A0AA38W1G7"/>
<reference evidence="1" key="1">
    <citation type="submission" date="2023-03" db="EMBL/GenBank/DDBJ databases">
        <title>Chromosome-scale reference genome and RAD-based genetic map of yellow starthistle (Centaurea solstitialis) reveal putative structural variation and QTLs associated with invader traits.</title>
        <authorList>
            <person name="Reatini B."/>
            <person name="Cang F.A."/>
            <person name="Jiang Q."/>
            <person name="Mckibben M.T.W."/>
            <person name="Barker M.S."/>
            <person name="Rieseberg L.H."/>
            <person name="Dlugosch K.M."/>
        </authorList>
    </citation>
    <scope>NUCLEOTIDE SEQUENCE</scope>
    <source>
        <strain evidence="1">CAN-66</strain>
        <tissue evidence="1">Leaf</tissue>
    </source>
</reference>
<sequence>MLILSSQMTYQNRLCRADTDFMVCEVEDVEIKSDLFDIDDDKHPWPNGFFAKEVNVAWSIVKPKISNVVSMVNNMATLWRRGALLDKDLFLHICLSYVENKEGGGLEYHDRCNKLSLTYLSFAYDLMLFYNGDLRSLMIMEDILKEFSDVSGLS</sequence>
<gene>
    <name evidence="1" type="ORF">OSB04_029358</name>
</gene>
<keyword evidence="2" id="KW-1185">Reference proteome</keyword>
<proteinExistence type="predicted"/>